<keyword evidence="7 9" id="KW-0472">Membrane</keyword>
<evidence type="ECO:0000256" key="5">
    <source>
        <dbReference type="ARBA" id="ARBA00022970"/>
    </source>
</evidence>
<dbReference type="Proteomes" id="UP000092716">
    <property type="component" value="Chromosome 2"/>
</dbReference>
<feature type="transmembrane region" description="Helical" evidence="9">
    <location>
        <begin position="183"/>
        <end position="201"/>
    </location>
</feature>
<feature type="transmembrane region" description="Helical" evidence="9">
    <location>
        <begin position="516"/>
        <end position="534"/>
    </location>
</feature>
<feature type="transmembrane region" description="Helical" evidence="9">
    <location>
        <begin position="33"/>
        <end position="54"/>
    </location>
</feature>
<evidence type="ECO:0000256" key="6">
    <source>
        <dbReference type="ARBA" id="ARBA00022989"/>
    </source>
</evidence>
<evidence type="ECO:0000256" key="7">
    <source>
        <dbReference type="ARBA" id="ARBA00023136"/>
    </source>
</evidence>
<feature type="transmembrane region" description="Helical" evidence="9">
    <location>
        <begin position="450"/>
        <end position="472"/>
    </location>
</feature>
<dbReference type="RefSeq" id="XP_019912737.1">
    <property type="nucleotide sequence ID" value="XM_020057122.1"/>
</dbReference>
<evidence type="ECO:0000256" key="2">
    <source>
        <dbReference type="ARBA" id="ARBA00006595"/>
    </source>
</evidence>
<dbReference type="PANTHER" id="PTHR20772:SF2">
    <property type="entry name" value="PROTEIN FMP42"/>
    <property type="match status" value="1"/>
</dbReference>
<evidence type="ECO:0000256" key="3">
    <source>
        <dbReference type="ARBA" id="ARBA00022448"/>
    </source>
</evidence>
<evidence type="ECO:0000256" key="9">
    <source>
        <dbReference type="SAM" id="Phobius"/>
    </source>
</evidence>
<feature type="transmembrane region" description="Helical" evidence="9">
    <location>
        <begin position="610"/>
        <end position="629"/>
    </location>
</feature>
<feature type="transmembrane region" description="Helical" evidence="9">
    <location>
        <begin position="152"/>
        <end position="176"/>
    </location>
</feature>
<dbReference type="Gene3D" id="1.20.1250.20">
    <property type="entry name" value="MFS general substrate transporter like domains"/>
    <property type="match status" value="2"/>
</dbReference>
<evidence type="ECO:0000313" key="10">
    <source>
        <dbReference type="EMBL" id="ANQ06042.1"/>
    </source>
</evidence>
<feature type="region of interest" description="Disordered" evidence="8">
    <location>
        <begin position="276"/>
        <end position="310"/>
    </location>
</feature>
<name>A0A1B1DTF4_9APIC</name>
<gene>
    <name evidence="10" type="ORF">PCOAH_00003070</name>
</gene>
<dbReference type="InterPro" id="IPR052599">
    <property type="entry name" value="SLC43A_AATransporter"/>
</dbReference>
<dbReference type="InterPro" id="IPR036259">
    <property type="entry name" value="MFS_trans_sf"/>
</dbReference>
<dbReference type="KEGG" id="pcot:PCOAH_00003070"/>
<feature type="transmembrane region" description="Helical" evidence="9">
    <location>
        <begin position="124"/>
        <end position="140"/>
    </location>
</feature>
<sequence>MEESSKEKKRNGVVENFLRKGIDIKKFSTRKKYALLMLFCVYIITCVGIFFNWISLSDFFYHGNVYIDDCKSVRPGGRNNREGKSYSCKEQDKRVQALYPIILCSNFIMSAISGVFFDYFGPKITALIGHTFNIISWILIGLQNEGKNNTIIFGAIFLGLSGDSSYIPILSLIYLFEENHTMYTVILGCCASLSFSMPIFLDMFTSPNDTQSFQLICLLYCTIILVPFFFVLLIFLPFKHISGGEPTAEETQGSHSQTLQELEGYVVSGVHPIDQPVGSQTDHPVDNPVELPHDRPHTTQDDQPSLHRGRHATDEALVPLYAEYEHELEGENNTLRELMIERVFTQSSFSLYSPNECVLRKVGTHTSSNFTHREEGSNEVFSQKGNSSLIMDGGYARSSSVRGGIPTGGGSIKRGISNQNEVIHLDEKLNKNVDDKSNCKITTPQCNETVANFFSIRYISICYYFTIYNLSLVNYNECAKLFFADYSDVQEVLKIFGPLSVISCAAFGFLIRKFHIVMIILSLLMSSLFMYLFAVMRSKLFAYLSTLFYLIVTGCYTTQLYCYIQIMFPKRHFGKIAGTTSMISGLLSLLNIPIYNYFIVDYNKSDPNPFAYVVIALLASTSPLLLLTYRRATRGGPSTSA</sequence>
<feature type="transmembrane region" description="Helical" evidence="9">
    <location>
        <begin position="540"/>
        <end position="564"/>
    </location>
</feature>
<feature type="transmembrane region" description="Helical" evidence="9">
    <location>
        <begin position="213"/>
        <end position="236"/>
    </location>
</feature>
<protein>
    <recommendedName>
        <fullName evidence="12">Transporter</fullName>
    </recommendedName>
</protein>
<evidence type="ECO:0000256" key="8">
    <source>
        <dbReference type="SAM" id="MobiDB-lite"/>
    </source>
</evidence>
<dbReference type="SUPFAM" id="SSF103473">
    <property type="entry name" value="MFS general substrate transporter"/>
    <property type="match status" value="1"/>
</dbReference>
<evidence type="ECO:0000256" key="4">
    <source>
        <dbReference type="ARBA" id="ARBA00022692"/>
    </source>
</evidence>
<feature type="transmembrane region" description="Helical" evidence="9">
    <location>
        <begin position="576"/>
        <end position="598"/>
    </location>
</feature>
<comment type="similarity">
    <text evidence="2">Belongs to the SLC43A transporter (TC 2.A.1.44) family.</text>
</comment>
<keyword evidence="11" id="KW-1185">Reference proteome</keyword>
<dbReference type="VEuPathDB" id="PlasmoDB:PCOAH_00003070"/>
<dbReference type="GO" id="GO:0016020">
    <property type="term" value="C:membrane"/>
    <property type="evidence" value="ECO:0007669"/>
    <property type="project" value="UniProtKB-SubCell"/>
</dbReference>
<dbReference type="PANTHER" id="PTHR20772">
    <property type="entry name" value="PROTEIN FMP42"/>
    <property type="match status" value="1"/>
</dbReference>
<evidence type="ECO:0008006" key="12">
    <source>
        <dbReference type="Google" id="ProtNLM"/>
    </source>
</evidence>
<reference evidence="11" key="1">
    <citation type="submission" date="2016-06" db="EMBL/GenBank/DDBJ databases">
        <title>First high quality genome sequence of Plasmodium coatneyi using continuous long reads from single molecule, real-time sequencing.</title>
        <authorList>
            <person name="Chien J.-T."/>
            <person name="Pakala S.B."/>
            <person name="Geraldo J.A."/>
            <person name="Lapp S.A."/>
            <person name="Barnwell J.W."/>
            <person name="Kissinger J.C."/>
            <person name="Galinski M.R."/>
            <person name="Humphrey J.C."/>
        </authorList>
    </citation>
    <scope>NUCLEOTIDE SEQUENCE [LARGE SCALE GENOMIC DNA]</scope>
    <source>
        <strain evidence="11">Hackeri</strain>
    </source>
</reference>
<comment type="subcellular location">
    <subcellularLocation>
        <location evidence="1">Membrane</location>
        <topology evidence="1">Multi-pass membrane protein</topology>
    </subcellularLocation>
</comment>
<dbReference type="GO" id="GO:0006865">
    <property type="term" value="P:amino acid transport"/>
    <property type="evidence" value="ECO:0007669"/>
    <property type="project" value="UniProtKB-KW"/>
</dbReference>
<feature type="compositionally biased region" description="Basic and acidic residues" evidence="8">
    <location>
        <begin position="291"/>
        <end position="300"/>
    </location>
</feature>
<organism evidence="10 11">
    <name type="scientific">Plasmodium coatneyi</name>
    <dbReference type="NCBI Taxonomy" id="208452"/>
    <lineage>
        <taxon>Eukaryota</taxon>
        <taxon>Sar</taxon>
        <taxon>Alveolata</taxon>
        <taxon>Apicomplexa</taxon>
        <taxon>Aconoidasida</taxon>
        <taxon>Haemosporida</taxon>
        <taxon>Plasmodiidae</taxon>
        <taxon>Plasmodium</taxon>
    </lineage>
</organism>
<dbReference type="AlphaFoldDB" id="A0A1B1DTF4"/>
<accession>A0A1B1DTF4</accession>
<keyword evidence="4 9" id="KW-0812">Transmembrane</keyword>
<evidence type="ECO:0000256" key="1">
    <source>
        <dbReference type="ARBA" id="ARBA00004141"/>
    </source>
</evidence>
<proteinExistence type="inferred from homology"/>
<keyword evidence="6 9" id="KW-1133">Transmembrane helix</keyword>
<dbReference type="GeneID" id="30907027"/>
<keyword evidence="5" id="KW-0029">Amino-acid transport</keyword>
<evidence type="ECO:0000313" key="11">
    <source>
        <dbReference type="Proteomes" id="UP000092716"/>
    </source>
</evidence>
<dbReference type="EMBL" id="CP016240">
    <property type="protein sequence ID" value="ANQ06042.1"/>
    <property type="molecule type" value="Genomic_DNA"/>
</dbReference>
<feature type="transmembrane region" description="Helical" evidence="9">
    <location>
        <begin position="97"/>
        <end position="117"/>
    </location>
</feature>
<feature type="transmembrane region" description="Helical" evidence="9">
    <location>
        <begin position="492"/>
        <end position="511"/>
    </location>
</feature>
<dbReference type="OrthoDB" id="330047at2759"/>
<keyword evidence="3" id="KW-0813">Transport</keyword>